<name>A0A2N3V370_9BACT</name>
<dbReference type="GO" id="GO:0016491">
    <property type="term" value="F:oxidoreductase activity"/>
    <property type="evidence" value="ECO:0007669"/>
    <property type="project" value="InterPro"/>
</dbReference>
<dbReference type="CDD" id="cd03024">
    <property type="entry name" value="DsbA_FrnE"/>
    <property type="match status" value="1"/>
</dbReference>
<gene>
    <name evidence="2" type="ORF">BD749_1021</name>
</gene>
<keyword evidence="3" id="KW-1185">Reference proteome</keyword>
<reference evidence="2 3" key="1">
    <citation type="submission" date="2017-12" db="EMBL/GenBank/DDBJ databases">
        <title>Genomic Encyclopedia of Type Strains, Phase III (KMG-III): the genomes of soil and plant-associated and newly described type strains.</title>
        <authorList>
            <person name="Whitman W."/>
        </authorList>
    </citation>
    <scope>NUCLEOTIDE SEQUENCE [LARGE SCALE GENOMIC DNA]</scope>
    <source>
        <strain evidence="2 3">LP43</strain>
    </source>
</reference>
<sequence>MTMTKQKIKIDIFSDINCPWCYVGERRLSKALQEVSDKYEAEISFKAFELNPNIPQDGMGRRDYFKGNYGEQILAQIPAMDERMTAAGSEEGIQFNFSEEMTVNNTFNGHRLIWLAGQYGVQHEVAGALFKAYFTDNRPMNDTAVLKEIGIAQGIPAERLENFFESEEGKKEIREMEAFAQSAGITGVPAFVINDQYLVSGAQPAETFLNVFKQVAPAIQKLDIEGNSCEIGGVC</sequence>
<dbReference type="InterPro" id="IPR001853">
    <property type="entry name" value="DSBA-like_thioredoxin_dom"/>
</dbReference>
<dbReference type="EMBL" id="PJMU01000001">
    <property type="protein sequence ID" value="PKV76071.1"/>
    <property type="molecule type" value="Genomic_DNA"/>
</dbReference>
<dbReference type="Gene3D" id="3.40.30.10">
    <property type="entry name" value="Glutaredoxin"/>
    <property type="match status" value="1"/>
</dbReference>
<dbReference type="SUPFAM" id="SSF52833">
    <property type="entry name" value="Thioredoxin-like"/>
    <property type="match status" value="1"/>
</dbReference>
<proteinExistence type="predicted"/>
<dbReference type="Pfam" id="PF01323">
    <property type="entry name" value="DSBA"/>
    <property type="match status" value="1"/>
</dbReference>
<dbReference type="InterPro" id="IPR036249">
    <property type="entry name" value="Thioredoxin-like_sf"/>
</dbReference>
<dbReference type="PANTHER" id="PTHR13887:SF41">
    <property type="entry name" value="THIOREDOXIN SUPERFAMILY PROTEIN"/>
    <property type="match status" value="1"/>
</dbReference>
<dbReference type="AlphaFoldDB" id="A0A2N3V370"/>
<evidence type="ECO:0000313" key="3">
    <source>
        <dbReference type="Proteomes" id="UP000233782"/>
    </source>
</evidence>
<dbReference type="GO" id="GO:0016853">
    <property type="term" value="F:isomerase activity"/>
    <property type="evidence" value="ECO:0007669"/>
    <property type="project" value="UniProtKB-KW"/>
</dbReference>
<dbReference type="PANTHER" id="PTHR13887">
    <property type="entry name" value="GLUTATHIONE S-TRANSFERASE KAPPA"/>
    <property type="match status" value="1"/>
</dbReference>
<evidence type="ECO:0000313" key="2">
    <source>
        <dbReference type="EMBL" id="PKV76071.1"/>
    </source>
</evidence>
<feature type="domain" description="DSBA-like thioredoxin" evidence="1">
    <location>
        <begin position="10"/>
        <end position="210"/>
    </location>
</feature>
<organism evidence="2 3">
    <name type="scientific">Pontibacter ramchanderi</name>
    <dbReference type="NCBI Taxonomy" id="1179743"/>
    <lineage>
        <taxon>Bacteria</taxon>
        <taxon>Pseudomonadati</taxon>
        <taxon>Bacteroidota</taxon>
        <taxon>Cytophagia</taxon>
        <taxon>Cytophagales</taxon>
        <taxon>Hymenobacteraceae</taxon>
        <taxon>Pontibacter</taxon>
    </lineage>
</organism>
<keyword evidence="2" id="KW-0413">Isomerase</keyword>
<accession>A0A2N3V370</accession>
<evidence type="ECO:0000259" key="1">
    <source>
        <dbReference type="Pfam" id="PF01323"/>
    </source>
</evidence>
<protein>
    <submittedName>
        <fullName evidence="2">Putative DsbA family dithiol-disulfide isomerase</fullName>
    </submittedName>
</protein>
<comment type="caution">
    <text evidence="2">The sequence shown here is derived from an EMBL/GenBank/DDBJ whole genome shotgun (WGS) entry which is preliminary data.</text>
</comment>
<dbReference type="Proteomes" id="UP000233782">
    <property type="component" value="Unassembled WGS sequence"/>
</dbReference>